<evidence type="ECO:0000256" key="1">
    <source>
        <dbReference type="SAM" id="SignalP"/>
    </source>
</evidence>
<dbReference type="Proteomes" id="UP000639973">
    <property type="component" value="Unassembled WGS sequence"/>
</dbReference>
<feature type="chain" id="PRO_5045078946" description="Thiol:disulfide interchange protein DsbD N-terminal domain-containing protein" evidence="1">
    <location>
        <begin position="26"/>
        <end position="167"/>
    </location>
</feature>
<keyword evidence="3" id="KW-1185">Reference proteome</keyword>
<evidence type="ECO:0008006" key="4">
    <source>
        <dbReference type="Google" id="ProtNLM"/>
    </source>
</evidence>
<name>A0ABQ2GF06_9DEIO</name>
<keyword evidence="1" id="KW-0732">Signal</keyword>
<protein>
    <recommendedName>
        <fullName evidence="4">Thiol:disulfide interchange protein DsbD N-terminal domain-containing protein</fullName>
    </recommendedName>
</protein>
<organism evidence="2 3">
    <name type="scientific">Deinococcus aerolatus</name>
    <dbReference type="NCBI Taxonomy" id="522487"/>
    <lineage>
        <taxon>Bacteria</taxon>
        <taxon>Thermotogati</taxon>
        <taxon>Deinococcota</taxon>
        <taxon>Deinococci</taxon>
        <taxon>Deinococcales</taxon>
        <taxon>Deinococcaceae</taxon>
        <taxon>Deinococcus</taxon>
    </lineage>
</organism>
<sequence>MLRGVKHVVRLLLLWLLLTVGTAQAAAVGGAQAAAQAGHTASLHVTFGLRDLLVSRDAPNTVHLSTPWGQASAEVSGAAHPDATFSGYYRSVRPLHLRVRVPAGTRPGQYPATLHARLFTCDQKRGLCIRRDANVAVSIQVVAAGVTAEVRPTHLTDATLAPLGRFR</sequence>
<evidence type="ECO:0000313" key="2">
    <source>
        <dbReference type="EMBL" id="GGL90828.1"/>
    </source>
</evidence>
<proteinExistence type="predicted"/>
<comment type="caution">
    <text evidence="2">The sequence shown here is derived from an EMBL/GenBank/DDBJ whole genome shotgun (WGS) entry which is preliminary data.</text>
</comment>
<reference evidence="3" key="1">
    <citation type="journal article" date="2019" name="Int. J. Syst. Evol. Microbiol.">
        <title>The Global Catalogue of Microorganisms (GCM) 10K type strain sequencing project: providing services to taxonomists for standard genome sequencing and annotation.</title>
        <authorList>
            <consortium name="The Broad Institute Genomics Platform"/>
            <consortium name="The Broad Institute Genome Sequencing Center for Infectious Disease"/>
            <person name="Wu L."/>
            <person name="Ma J."/>
        </authorList>
    </citation>
    <scope>NUCLEOTIDE SEQUENCE [LARGE SCALE GENOMIC DNA]</scope>
    <source>
        <strain evidence="3">JCM 15442</strain>
    </source>
</reference>
<accession>A0ABQ2GF06</accession>
<gene>
    <name evidence="2" type="ORF">GCM10010840_31110</name>
</gene>
<evidence type="ECO:0000313" key="3">
    <source>
        <dbReference type="Proteomes" id="UP000639973"/>
    </source>
</evidence>
<feature type="signal peptide" evidence="1">
    <location>
        <begin position="1"/>
        <end position="25"/>
    </location>
</feature>
<dbReference type="EMBL" id="BMOL01000019">
    <property type="protein sequence ID" value="GGL90828.1"/>
    <property type="molecule type" value="Genomic_DNA"/>
</dbReference>